<name>A0A7W6NK81_9HYPH</name>
<proteinExistence type="predicted"/>
<evidence type="ECO:0000313" key="1">
    <source>
        <dbReference type="EMBL" id="MBB4064012.1"/>
    </source>
</evidence>
<dbReference type="Proteomes" id="UP000528286">
    <property type="component" value="Unassembled WGS sequence"/>
</dbReference>
<organism evidence="1 2">
    <name type="scientific">Gellertiella hungarica</name>
    <dbReference type="NCBI Taxonomy" id="1572859"/>
    <lineage>
        <taxon>Bacteria</taxon>
        <taxon>Pseudomonadati</taxon>
        <taxon>Pseudomonadota</taxon>
        <taxon>Alphaproteobacteria</taxon>
        <taxon>Hyphomicrobiales</taxon>
        <taxon>Rhizobiaceae</taxon>
        <taxon>Gellertiella</taxon>
    </lineage>
</organism>
<dbReference type="EMBL" id="JACIEZ010000002">
    <property type="protein sequence ID" value="MBB4064012.1"/>
    <property type="molecule type" value="Genomic_DNA"/>
</dbReference>
<reference evidence="1 2" key="1">
    <citation type="submission" date="2020-08" db="EMBL/GenBank/DDBJ databases">
        <title>Genomic Encyclopedia of Type Strains, Phase IV (KMG-IV): sequencing the most valuable type-strain genomes for metagenomic binning, comparative biology and taxonomic classification.</title>
        <authorList>
            <person name="Goeker M."/>
        </authorList>
    </citation>
    <scope>NUCLEOTIDE SEQUENCE [LARGE SCALE GENOMIC DNA]</scope>
    <source>
        <strain evidence="1 2">DSM 29853</strain>
    </source>
</reference>
<protein>
    <submittedName>
        <fullName evidence="1">Uncharacterized protein</fullName>
    </submittedName>
</protein>
<gene>
    <name evidence="1" type="ORF">GGR23_001189</name>
</gene>
<comment type="caution">
    <text evidence="1">The sequence shown here is derived from an EMBL/GenBank/DDBJ whole genome shotgun (WGS) entry which is preliminary data.</text>
</comment>
<dbReference type="AlphaFoldDB" id="A0A7W6NK81"/>
<accession>A0A7W6NK81</accession>
<keyword evidence="2" id="KW-1185">Reference proteome</keyword>
<evidence type="ECO:0000313" key="2">
    <source>
        <dbReference type="Proteomes" id="UP000528286"/>
    </source>
</evidence>
<dbReference type="RefSeq" id="WP_183365255.1">
    <property type="nucleotide sequence ID" value="NZ_JACIEZ010000002.1"/>
</dbReference>
<sequence>MKIDVGRGWYPLVLDAVLKISQLPDAWNARLRRADRMHGLLRVDVAVNLPDSSEELGDQTSTIGAIQRIARVVSMMTCEACGRDGRLRIGVRRSRMLCEDHACLVGERHPMDGLVSEIDRDRHPELYFRAEDADVEKAEIFRMWSEGIVPMRVVTDFLRIGRTDVYHAALEAGHGTGLREADPEEVRIVIEMLDPSRRH</sequence>